<dbReference type="OrthoDB" id="9758822at2"/>
<gene>
    <name evidence="3" type="ORF">GB881_08910</name>
</gene>
<dbReference type="SUPFAM" id="SSF51445">
    <property type="entry name" value="(Trans)glycosidases"/>
    <property type="match status" value="1"/>
</dbReference>
<evidence type="ECO:0000256" key="2">
    <source>
        <dbReference type="ARBA" id="ARBA00023295"/>
    </source>
</evidence>
<dbReference type="Proteomes" id="UP000437709">
    <property type="component" value="Unassembled WGS sequence"/>
</dbReference>
<accession>A0A6N7EGK3</accession>
<dbReference type="AlphaFoldDB" id="A0A6N7EGK3"/>
<dbReference type="InterPro" id="IPR050985">
    <property type="entry name" value="Alpha-glycosidase_related"/>
</dbReference>
<evidence type="ECO:0000313" key="4">
    <source>
        <dbReference type="Proteomes" id="UP000437709"/>
    </source>
</evidence>
<proteinExistence type="predicted"/>
<comment type="caution">
    <text evidence="3">The sequence shown here is derived from an EMBL/GenBank/DDBJ whole genome shotgun (WGS) entry which is preliminary data.</text>
</comment>
<keyword evidence="1" id="KW-0378">Hydrolase</keyword>
<reference evidence="3 4" key="1">
    <citation type="submission" date="2019-10" db="EMBL/GenBank/DDBJ databases">
        <title>Georgenia wutianyii sp. nov. and Georgenia yuyongxinii sp. nov. isolated from plateau pika (Ochotona curzoniae) in the Qinghai-Tibet plateau of China.</title>
        <authorList>
            <person name="Tian Z."/>
        </authorList>
    </citation>
    <scope>NUCLEOTIDE SEQUENCE [LARGE SCALE GENOMIC DNA]</scope>
    <source>
        <strain evidence="3 4">JCM 19765</strain>
    </source>
</reference>
<dbReference type="Pfam" id="PF02065">
    <property type="entry name" value="Melibiase"/>
    <property type="match status" value="1"/>
</dbReference>
<dbReference type="GO" id="GO:0016052">
    <property type="term" value="P:carbohydrate catabolic process"/>
    <property type="evidence" value="ECO:0007669"/>
    <property type="project" value="InterPro"/>
</dbReference>
<dbReference type="Gene3D" id="3.20.20.70">
    <property type="entry name" value="Aldolase class I"/>
    <property type="match status" value="1"/>
</dbReference>
<dbReference type="EMBL" id="WHPC01000027">
    <property type="protein sequence ID" value="MPV37170.1"/>
    <property type="molecule type" value="Genomic_DNA"/>
</dbReference>
<dbReference type="CDD" id="cd14791">
    <property type="entry name" value="GH36"/>
    <property type="match status" value="1"/>
</dbReference>
<keyword evidence="4" id="KW-1185">Reference proteome</keyword>
<dbReference type="InterPro" id="IPR013785">
    <property type="entry name" value="Aldolase_TIM"/>
</dbReference>
<evidence type="ECO:0000313" key="3">
    <source>
        <dbReference type="EMBL" id="MPV37170.1"/>
    </source>
</evidence>
<organism evidence="3 4">
    <name type="scientific">Georgenia subflava</name>
    <dbReference type="NCBI Taxonomy" id="1622177"/>
    <lineage>
        <taxon>Bacteria</taxon>
        <taxon>Bacillati</taxon>
        <taxon>Actinomycetota</taxon>
        <taxon>Actinomycetes</taxon>
        <taxon>Micrococcales</taxon>
        <taxon>Bogoriellaceae</taxon>
        <taxon>Georgenia</taxon>
    </lineage>
</organism>
<dbReference type="InterPro" id="IPR017853">
    <property type="entry name" value="GH"/>
</dbReference>
<dbReference type="GO" id="GO:0004557">
    <property type="term" value="F:alpha-galactosidase activity"/>
    <property type="evidence" value="ECO:0007669"/>
    <property type="project" value="InterPro"/>
</dbReference>
<name>A0A6N7EGK3_9MICO</name>
<dbReference type="RefSeq" id="WP_152195911.1">
    <property type="nucleotide sequence ID" value="NZ_VUKD01000004.1"/>
</dbReference>
<dbReference type="InterPro" id="IPR002252">
    <property type="entry name" value="Glyco_hydro_36"/>
</dbReference>
<sequence>MRFEPVDEVAVSADHGRVYEEGWQSWSPTAWYDVGQTSARPALEWQHLMRFRPGTELPAAGFQASGLLVVEPGTGEPARVYGADDARDEVPTVRAEVVGGRLLVSSDGPVTVRTADDGAAGLAAFGDRFATGAGGGVPRPAPTVWCSWYRYFLDVTERDVLENLDALAAARLPVDVVQIDDGWQAGIGDWTTLSARFTSLTRLADRIRATGRRAGIWLAPFVVGADSELAREHPDWLVGDAGTNWDQQLHGLDLTHPGARDYLREVFAALRSAGFDYFKLDFLYAGAVPGTRHGPETAVAAYASGLALIREAAGPDAYLLGCGAPILPSVGLVDAMRVSPDTFHPEGQDGSRGLRGAPAVVARAWQHGRFWVNDPDCLVARPSFVLREEWAAVIERYGGLRSCSDRIADLDEWGLTTTRRLLSTVPAPEPFVRREP</sequence>
<dbReference type="PANTHER" id="PTHR43053">
    <property type="entry name" value="GLYCOSIDASE FAMILY 31"/>
    <property type="match status" value="1"/>
</dbReference>
<keyword evidence="2" id="KW-0326">Glycosidase</keyword>
<protein>
    <submittedName>
        <fullName evidence="3">Alpha-galactosidase</fullName>
    </submittedName>
</protein>
<evidence type="ECO:0000256" key="1">
    <source>
        <dbReference type="ARBA" id="ARBA00022801"/>
    </source>
</evidence>
<dbReference type="PANTHER" id="PTHR43053:SF3">
    <property type="entry name" value="ALPHA-GALACTOSIDASE C-RELATED"/>
    <property type="match status" value="1"/>
</dbReference>